<dbReference type="AlphaFoldDB" id="A0A6G1DB34"/>
<protein>
    <submittedName>
        <fullName evidence="2">Uncharacterized protein</fullName>
    </submittedName>
</protein>
<dbReference type="Proteomes" id="UP000479710">
    <property type="component" value="Unassembled WGS sequence"/>
</dbReference>
<evidence type="ECO:0000313" key="2">
    <source>
        <dbReference type="EMBL" id="KAF0909657.1"/>
    </source>
</evidence>
<sequence>MGGGERKWTSLASMAVRRPWPFTAAERKAVGLQGRGKRGNEVSGLGIRRESPAMAGGETPGDRER</sequence>
<organism evidence="2 3">
    <name type="scientific">Oryza meyeriana var. granulata</name>
    <dbReference type="NCBI Taxonomy" id="110450"/>
    <lineage>
        <taxon>Eukaryota</taxon>
        <taxon>Viridiplantae</taxon>
        <taxon>Streptophyta</taxon>
        <taxon>Embryophyta</taxon>
        <taxon>Tracheophyta</taxon>
        <taxon>Spermatophyta</taxon>
        <taxon>Magnoliopsida</taxon>
        <taxon>Liliopsida</taxon>
        <taxon>Poales</taxon>
        <taxon>Poaceae</taxon>
        <taxon>BOP clade</taxon>
        <taxon>Oryzoideae</taxon>
        <taxon>Oryzeae</taxon>
        <taxon>Oryzinae</taxon>
        <taxon>Oryza</taxon>
        <taxon>Oryza meyeriana</taxon>
    </lineage>
</organism>
<comment type="caution">
    <text evidence="2">The sequence shown here is derived from an EMBL/GenBank/DDBJ whole genome shotgun (WGS) entry which is preliminary data.</text>
</comment>
<proteinExistence type="predicted"/>
<feature type="region of interest" description="Disordered" evidence="1">
    <location>
        <begin position="31"/>
        <end position="65"/>
    </location>
</feature>
<gene>
    <name evidence="2" type="ORF">E2562_000019</name>
</gene>
<dbReference type="EMBL" id="SPHZ02000006">
    <property type="protein sequence ID" value="KAF0909657.1"/>
    <property type="molecule type" value="Genomic_DNA"/>
</dbReference>
<keyword evidence="3" id="KW-1185">Reference proteome</keyword>
<name>A0A6G1DB34_9ORYZ</name>
<evidence type="ECO:0000256" key="1">
    <source>
        <dbReference type="SAM" id="MobiDB-lite"/>
    </source>
</evidence>
<reference evidence="2 3" key="1">
    <citation type="submission" date="2019-11" db="EMBL/GenBank/DDBJ databases">
        <title>Whole genome sequence of Oryza granulata.</title>
        <authorList>
            <person name="Li W."/>
        </authorList>
    </citation>
    <scope>NUCLEOTIDE SEQUENCE [LARGE SCALE GENOMIC DNA]</scope>
    <source>
        <strain evidence="3">cv. Menghai</strain>
        <tissue evidence="2">Leaf</tissue>
    </source>
</reference>
<accession>A0A6G1DB34</accession>
<evidence type="ECO:0000313" key="3">
    <source>
        <dbReference type="Proteomes" id="UP000479710"/>
    </source>
</evidence>